<keyword evidence="3" id="KW-1185">Reference proteome</keyword>
<dbReference type="Pfam" id="PF04149">
    <property type="entry name" value="DUF397"/>
    <property type="match status" value="1"/>
</dbReference>
<protein>
    <recommendedName>
        <fullName evidence="1">DUF397 domain-containing protein</fullName>
    </recommendedName>
</protein>
<gene>
    <name evidence="2" type="ORF">BLA60_07620</name>
</gene>
<evidence type="ECO:0000259" key="1">
    <source>
        <dbReference type="Pfam" id="PF04149"/>
    </source>
</evidence>
<evidence type="ECO:0000313" key="3">
    <source>
        <dbReference type="Proteomes" id="UP000185696"/>
    </source>
</evidence>
<comment type="caution">
    <text evidence="2">The sequence shown here is derived from an EMBL/GenBank/DDBJ whole genome shotgun (WGS) entry which is preliminary data.</text>
</comment>
<accession>A0A7Z0WRG6</accession>
<evidence type="ECO:0000313" key="2">
    <source>
        <dbReference type="EMBL" id="OLF13091.1"/>
    </source>
</evidence>
<dbReference type="OrthoDB" id="3430276at2"/>
<feature type="domain" description="DUF397" evidence="1">
    <location>
        <begin position="9"/>
        <end position="59"/>
    </location>
</feature>
<dbReference type="AlphaFoldDB" id="A0A7Z0WRG6"/>
<sequence length="61" mass="6802">MRLGAFATSWARSSRCTPHNNCVEIRFDANSVGVRDSKNVDAVPLKFGCERWTAFVTGLVR</sequence>
<name>A0A7Z0WRG6_9PSEU</name>
<proteinExistence type="predicted"/>
<dbReference type="InterPro" id="IPR007278">
    <property type="entry name" value="DUF397"/>
</dbReference>
<dbReference type="EMBL" id="MSIF01000002">
    <property type="protein sequence ID" value="OLF13091.1"/>
    <property type="molecule type" value="Genomic_DNA"/>
</dbReference>
<organism evidence="2 3">
    <name type="scientific">Actinophytocola xinjiangensis</name>
    <dbReference type="NCBI Taxonomy" id="485602"/>
    <lineage>
        <taxon>Bacteria</taxon>
        <taxon>Bacillati</taxon>
        <taxon>Actinomycetota</taxon>
        <taxon>Actinomycetes</taxon>
        <taxon>Pseudonocardiales</taxon>
        <taxon>Pseudonocardiaceae</taxon>
    </lineage>
</organism>
<dbReference type="RefSeq" id="WP_075132000.1">
    <property type="nucleotide sequence ID" value="NZ_MSIF01000002.1"/>
</dbReference>
<dbReference type="Proteomes" id="UP000185696">
    <property type="component" value="Unassembled WGS sequence"/>
</dbReference>
<reference evidence="2 3" key="1">
    <citation type="submission" date="2016-12" db="EMBL/GenBank/DDBJ databases">
        <title>The draft genome sequence of Actinophytocola xinjiangensis.</title>
        <authorList>
            <person name="Wang W."/>
            <person name="Yuan L."/>
        </authorList>
    </citation>
    <scope>NUCLEOTIDE SEQUENCE [LARGE SCALE GENOMIC DNA]</scope>
    <source>
        <strain evidence="2 3">CGMCC 4.4663</strain>
    </source>
</reference>